<organism evidence="2 3">
    <name type="scientific">Paraburkholderia largidicola</name>
    <dbReference type="NCBI Taxonomy" id="3014751"/>
    <lineage>
        <taxon>Bacteria</taxon>
        <taxon>Pseudomonadati</taxon>
        <taxon>Pseudomonadota</taxon>
        <taxon>Betaproteobacteria</taxon>
        <taxon>Burkholderiales</taxon>
        <taxon>Burkholderiaceae</taxon>
        <taxon>Paraburkholderia</taxon>
    </lineage>
</organism>
<evidence type="ECO:0000256" key="1">
    <source>
        <dbReference type="SAM" id="MobiDB-lite"/>
    </source>
</evidence>
<dbReference type="KEGG" id="plad:PPGU16_57750"/>
<dbReference type="EMBL" id="AP023176">
    <property type="protein sequence ID" value="BCF92708.1"/>
    <property type="molecule type" value="Genomic_DNA"/>
</dbReference>
<reference evidence="2 3" key="1">
    <citation type="journal article" date="2020" name="Genes (Basel)">
        <title>Genomic Comparison of Insect Gut Symbionts from Divergent Burkholderia Subclades.</title>
        <authorList>
            <person name="Takeshita K."/>
            <person name="Kikuchi Y."/>
        </authorList>
    </citation>
    <scope>NUCLEOTIDE SEQUENCE [LARGE SCALE GENOMIC DNA]</scope>
    <source>
        <strain evidence="2 3">PGU16</strain>
        <plasmid evidence="2 3">PPGU16_p1</plasmid>
    </source>
</reference>
<dbReference type="AlphaFoldDB" id="A0A7I8BWN6"/>
<proteinExistence type="predicted"/>
<keyword evidence="3" id="KW-1185">Reference proteome</keyword>
<keyword evidence="2" id="KW-0614">Plasmid</keyword>
<feature type="region of interest" description="Disordered" evidence="1">
    <location>
        <begin position="82"/>
        <end position="106"/>
    </location>
</feature>
<evidence type="ECO:0000313" key="3">
    <source>
        <dbReference type="Proteomes" id="UP000510888"/>
    </source>
</evidence>
<accession>A0A7I8BWN6</accession>
<name>A0A7I8BWN6_9BURK</name>
<geneLocation type="plasmid" evidence="2 3">
    <name>PPGU16_p1</name>
</geneLocation>
<evidence type="ECO:0000313" key="2">
    <source>
        <dbReference type="EMBL" id="BCF92708.1"/>
    </source>
</evidence>
<protein>
    <submittedName>
        <fullName evidence="2">Uncharacterized protein</fullName>
    </submittedName>
</protein>
<sequence length="106" mass="11074">MAVGSPCIDVSDFAGTFLFANRPNCISAIQLPVAARAKMTRSPAFALGGHPPRYATPRPCWVNPTASVGRCPIPLPDPRLQNSNTGSCDGEPTLFIAAPDGSAPPR</sequence>
<gene>
    <name evidence="2" type="ORF">PPGU16_57750</name>
</gene>
<dbReference type="Proteomes" id="UP000510888">
    <property type="component" value="Plasmid PPGU16_p1"/>
</dbReference>